<gene>
    <name evidence="1" type="ORF">SAMN05216600_102110</name>
</gene>
<reference evidence="1 2" key="1">
    <citation type="submission" date="2016-10" db="EMBL/GenBank/DDBJ databases">
        <authorList>
            <person name="Varghese N."/>
            <person name="Submissions S."/>
        </authorList>
    </citation>
    <scope>NUCLEOTIDE SEQUENCE [LARGE SCALE GENOMIC DNA]</scope>
    <source>
        <strain evidence="1 2">CIP 109853</strain>
    </source>
</reference>
<name>A0ABY1B3Z2_9PSED</name>
<proteinExistence type="predicted"/>
<dbReference type="Proteomes" id="UP000198512">
    <property type="component" value="Unassembled WGS sequence"/>
</dbReference>
<sequence>MGAYVVTDKQAYELMHAHHWREAFTYWQTSYRSGAVLQSAQLNALAKCCEMLDEWDQHEAVIEEGLRRYAENADLQARNRYRQALKLYQAERWASAYEHLEQLRSCNPAEWPFALSYYRWQALLMMQVSALPTEQLQRCAIAEASLFKNACIFSRQLAGFEWVIRLSGWDASIKYDFLLVHQQLVEVFKNHDRQLAALRTEPVVAAVGKLAGFLRIHPFVIDEIPTGYLHFYARLLLMHGFTDLYVDYRQAFITRIAAFGDSRIPSLVEQLFRVAHDNERDATQVEIFVRDLLEQVDASANSALSKVLAVSELYRQPTMDSAYLRLNENHAFASLISGKSIAIVGPADVGLDNGQDIDSFDLVIRFNHRAELQLNPVQFGSRTDISYYGSTTLNLHQRYLESDNSLQCMVVEEFDLARFEWLKNVRLPIREHLRAWSFDSPFLFGAPSAIQRTLMDILRFQPRQVKVFNMNFYLNIGYAGGYGRQDFNIFPALSIHDPVSNFVFVQKCAAAWGVETDAVLSEILQLTPAQYLTRLWASHSRFVN</sequence>
<dbReference type="Gene3D" id="3.90.1480.20">
    <property type="entry name" value="Glycosyl transferase family 29"/>
    <property type="match status" value="1"/>
</dbReference>
<comment type="caution">
    <text evidence="1">The sequence shown here is derived from an EMBL/GenBank/DDBJ whole genome shotgun (WGS) entry which is preliminary data.</text>
</comment>
<protein>
    <submittedName>
        <fullName evidence="1">Uncharacterized protein</fullName>
    </submittedName>
</protein>
<accession>A0ABY1B3Z2</accession>
<organism evidence="1 2">
    <name type="scientific">Pseudomonas cuatrocienegasensis</name>
    <dbReference type="NCBI Taxonomy" id="543360"/>
    <lineage>
        <taxon>Bacteria</taxon>
        <taxon>Pseudomonadati</taxon>
        <taxon>Pseudomonadota</taxon>
        <taxon>Gammaproteobacteria</taxon>
        <taxon>Pseudomonadales</taxon>
        <taxon>Pseudomonadaceae</taxon>
        <taxon>Pseudomonas</taxon>
    </lineage>
</organism>
<evidence type="ECO:0000313" key="1">
    <source>
        <dbReference type="EMBL" id="SEP87261.1"/>
    </source>
</evidence>
<dbReference type="InterPro" id="IPR038578">
    <property type="entry name" value="GT29-like_sf"/>
</dbReference>
<evidence type="ECO:0000313" key="2">
    <source>
        <dbReference type="Proteomes" id="UP000198512"/>
    </source>
</evidence>
<keyword evidence="2" id="KW-1185">Reference proteome</keyword>
<dbReference type="EMBL" id="FOFP01000002">
    <property type="protein sequence ID" value="SEP87261.1"/>
    <property type="molecule type" value="Genomic_DNA"/>
</dbReference>